<keyword evidence="5" id="KW-1185">Reference proteome</keyword>
<evidence type="ECO:0000313" key="5">
    <source>
        <dbReference type="Proteomes" id="UP000547209"/>
    </source>
</evidence>
<dbReference type="PANTHER" id="PTHR48081">
    <property type="entry name" value="AB HYDROLASE SUPERFAMILY PROTEIN C4A8.06C"/>
    <property type="match status" value="1"/>
</dbReference>
<dbReference type="InterPro" id="IPR013094">
    <property type="entry name" value="AB_hydrolase_3"/>
</dbReference>
<evidence type="ECO:0000256" key="1">
    <source>
        <dbReference type="ARBA" id="ARBA00010515"/>
    </source>
</evidence>
<feature type="domain" description="Alpha/beta hydrolase fold-3" evidence="3">
    <location>
        <begin position="77"/>
        <end position="282"/>
    </location>
</feature>
<organism evidence="4 5">
    <name type="scientific">Cohnella nanjingensis</name>
    <dbReference type="NCBI Taxonomy" id="1387779"/>
    <lineage>
        <taxon>Bacteria</taxon>
        <taxon>Bacillati</taxon>
        <taxon>Bacillota</taxon>
        <taxon>Bacilli</taxon>
        <taxon>Bacillales</taxon>
        <taxon>Paenibacillaceae</taxon>
        <taxon>Cohnella</taxon>
    </lineage>
</organism>
<keyword evidence="2 4" id="KW-0378">Hydrolase</keyword>
<dbReference type="GO" id="GO:0016787">
    <property type="term" value="F:hydrolase activity"/>
    <property type="evidence" value="ECO:0007669"/>
    <property type="project" value="UniProtKB-KW"/>
</dbReference>
<dbReference type="SUPFAM" id="SSF53474">
    <property type="entry name" value="alpha/beta-Hydrolases"/>
    <property type="match status" value="1"/>
</dbReference>
<evidence type="ECO:0000259" key="3">
    <source>
        <dbReference type="Pfam" id="PF07859"/>
    </source>
</evidence>
<dbReference type="PROSITE" id="PS01173">
    <property type="entry name" value="LIPASE_GDXG_HIS"/>
    <property type="match status" value="1"/>
</dbReference>
<dbReference type="Proteomes" id="UP000547209">
    <property type="component" value="Unassembled WGS sequence"/>
</dbReference>
<dbReference type="RefSeq" id="WP_185670914.1">
    <property type="nucleotide sequence ID" value="NZ_JACJVP010000032.1"/>
</dbReference>
<dbReference type="InterPro" id="IPR029058">
    <property type="entry name" value="AB_hydrolase_fold"/>
</dbReference>
<dbReference type="Gene3D" id="3.40.50.1820">
    <property type="entry name" value="alpha/beta hydrolase"/>
    <property type="match status" value="1"/>
</dbReference>
<evidence type="ECO:0000313" key="4">
    <source>
        <dbReference type="EMBL" id="MBB6673075.1"/>
    </source>
</evidence>
<dbReference type="EMBL" id="JACJVP010000032">
    <property type="protein sequence ID" value="MBB6673075.1"/>
    <property type="molecule type" value="Genomic_DNA"/>
</dbReference>
<dbReference type="Pfam" id="PF07859">
    <property type="entry name" value="Abhydrolase_3"/>
    <property type="match status" value="1"/>
</dbReference>
<comment type="caution">
    <text evidence="4">The sequence shown here is derived from an EMBL/GenBank/DDBJ whole genome shotgun (WGS) entry which is preliminary data.</text>
</comment>
<dbReference type="InterPro" id="IPR002168">
    <property type="entry name" value="Lipase_GDXG_HIS_AS"/>
</dbReference>
<protein>
    <submittedName>
        <fullName evidence="4">Alpha/beta hydrolase</fullName>
    </submittedName>
</protein>
<accession>A0A7X0VGF8</accession>
<comment type="similarity">
    <text evidence="1">Belongs to the 'GDXG' lipolytic enzyme family.</text>
</comment>
<proteinExistence type="inferred from homology"/>
<name>A0A7X0VGF8_9BACL</name>
<dbReference type="InterPro" id="IPR050300">
    <property type="entry name" value="GDXG_lipolytic_enzyme"/>
</dbReference>
<dbReference type="AlphaFoldDB" id="A0A7X0VGF8"/>
<sequence length="316" mass="34746">MDKKTSAETLLAIKNHLRQRSSYESQSVEELRQGMEEAANRLPRQEDIRIREASIGALGGEWIIPDLSGDIPSDQVILYFHGGGFVAGSCATYRDLVSRIATAAGIPALIVAYRLAPEHPYPAANEDCLFAYRWLLANGYDAGRIVLGGDSVGASLALMTLLSLRDGGEPLPAGAFLISPHTDLVHLDGASYESRSALDPTGSREGSGRILRDYLGPRYREAADLPLLSPLRMNLDRLPPLFLQVGDQEVLLSDAERFADRAREAGVQVELEVWEDLWSVFHYLAYMLPEARSAIANLGAFARSRLGERDLERSRP</sequence>
<gene>
    <name evidence="4" type="ORF">H7C19_20540</name>
</gene>
<dbReference type="PANTHER" id="PTHR48081:SF8">
    <property type="entry name" value="ALPHA_BETA HYDROLASE FOLD-3 DOMAIN-CONTAINING PROTEIN-RELATED"/>
    <property type="match status" value="1"/>
</dbReference>
<evidence type="ECO:0000256" key="2">
    <source>
        <dbReference type="ARBA" id="ARBA00022801"/>
    </source>
</evidence>
<reference evidence="4 5" key="1">
    <citation type="submission" date="2020-08" db="EMBL/GenBank/DDBJ databases">
        <title>Cohnella phylogeny.</title>
        <authorList>
            <person name="Dunlap C."/>
        </authorList>
    </citation>
    <scope>NUCLEOTIDE SEQUENCE [LARGE SCALE GENOMIC DNA]</scope>
    <source>
        <strain evidence="4 5">DSM 28246</strain>
    </source>
</reference>